<evidence type="ECO:0000256" key="4">
    <source>
        <dbReference type="ARBA" id="ARBA00022692"/>
    </source>
</evidence>
<gene>
    <name evidence="9" type="ORF">D477_007369</name>
</gene>
<name>N1V9E2_9MICC</name>
<evidence type="ECO:0000256" key="6">
    <source>
        <dbReference type="ARBA" id="ARBA00023136"/>
    </source>
</evidence>
<feature type="transmembrane region" description="Helical" evidence="7">
    <location>
        <begin position="296"/>
        <end position="315"/>
    </location>
</feature>
<dbReference type="PROSITE" id="PS50850">
    <property type="entry name" value="MFS"/>
    <property type="match status" value="1"/>
</dbReference>
<evidence type="ECO:0000313" key="9">
    <source>
        <dbReference type="EMBL" id="EMY34878.1"/>
    </source>
</evidence>
<dbReference type="EMBL" id="ANPE02000097">
    <property type="protein sequence ID" value="EMY34878.1"/>
    <property type="molecule type" value="Genomic_DNA"/>
</dbReference>
<dbReference type="InterPro" id="IPR005829">
    <property type="entry name" value="Sugar_transporter_CS"/>
</dbReference>
<dbReference type="Gene3D" id="1.20.1250.20">
    <property type="entry name" value="MFS general substrate transporter like domains"/>
    <property type="match status" value="2"/>
</dbReference>
<evidence type="ECO:0000256" key="5">
    <source>
        <dbReference type="ARBA" id="ARBA00022989"/>
    </source>
</evidence>
<feature type="transmembrane region" description="Helical" evidence="7">
    <location>
        <begin position="321"/>
        <end position="340"/>
    </location>
</feature>
<organism evidence="9 10">
    <name type="scientific">Arthrobacter crystallopoietes BAB-32</name>
    <dbReference type="NCBI Taxonomy" id="1246476"/>
    <lineage>
        <taxon>Bacteria</taxon>
        <taxon>Bacillati</taxon>
        <taxon>Actinomycetota</taxon>
        <taxon>Actinomycetes</taxon>
        <taxon>Micrococcales</taxon>
        <taxon>Micrococcaceae</taxon>
        <taxon>Crystallibacter</taxon>
    </lineage>
</organism>
<dbReference type="PROSITE" id="PS00216">
    <property type="entry name" value="SUGAR_TRANSPORT_1"/>
    <property type="match status" value="1"/>
</dbReference>
<dbReference type="Pfam" id="PF00083">
    <property type="entry name" value="Sugar_tr"/>
    <property type="match status" value="2"/>
</dbReference>
<keyword evidence="4 7" id="KW-0812">Transmembrane</keyword>
<keyword evidence="2" id="KW-0813">Transport</keyword>
<evidence type="ECO:0000259" key="8">
    <source>
        <dbReference type="PROSITE" id="PS50850"/>
    </source>
</evidence>
<feature type="transmembrane region" description="Helical" evidence="7">
    <location>
        <begin position="234"/>
        <end position="255"/>
    </location>
</feature>
<dbReference type="SUPFAM" id="SSF103473">
    <property type="entry name" value="MFS general substrate transporter"/>
    <property type="match status" value="1"/>
</dbReference>
<keyword evidence="6 7" id="KW-0472">Membrane</keyword>
<protein>
    <submittedName>
        <fullName evidence="9">Shikimate transporter</fullName>
    </submittedName>
</protein>
<evidence type="ECO:0000256" key="3">
    <source>
        <dbReference type="ARBA" id="ARBA00022475"/>
    </source>
</evidence>
<feature type="domain" description="Major facilitator superfamily (MFS) profile" evidence="8">
    <location>
        <begin position="4"/>
        <end position="411"/>
    </location>
</feature>
<feature type="transmembrane region" description="Helical" evidence="7">
    <location>
        <begin position="361"/>
        <end position="383"/>
    </location>
</feature>
<evidence type="ECO:0000313" key="10">
    <source>
        <dbReference type="Proteomes" id="UP000010729"/>
    </source>
</evidence>
<comment type="subcellular location">
    <subcellularLocation>
        <location evidence="1">Cell membrane</location>
        <topology evidence="1">Multi-pass membrane protein</topology>
    </subcellularLocation>
</comment>
<proteinExistence type="predicted"/>
<comment type="caution">
    <text evidence="9">The sequence shown here is derived from an EMBL/GenBank/DDBJ whole genome shotgun (WGS) entry which is preliminary data.</text>
</comment>
<feature type="transmembrane region" description="Helical" evidence="7">
    <location>
        <begin position="41"/>
        <end position="65"/>
    </location>
</feature>
<feature type="transmembrane region" description="Helical" evidence="7">
    <location>
        <begin position="267"/>
        <end position="287"/>
    </location>
</feature>
<keyword evidence="10" id="KW-1185">Reference proteome</keyword>
<keyword evidence="3" id="KW-1003">Cell membrane</keyword>
<evidence type="ECO:0000256" key="1">
    <source>
        <dbReference type="ARBA" id="ARBA00004651"/>
    </source>
</evidence>
<feature type="transmembrane region" description="Helical" evidence="7">
    <location>
        <begin position="142"/>
        <end position="164"/>
    </location>
</feature>
<reference evidence="9 10" key="1">
    <citation type="journal article" date="2013" name="Genome Announc.">
        <title>Draft Genome Sequence of Arthrobacter crystallopoietes Strain BAB-32, Revealing Genes for Bioremediation.</title>
        <authorList>
            <person name="Joshi M.N."/>
            <person name="Pandit A.S."/>
            <person name="Sharma A."/>
            <person name="Pandya R.V."/>
            <person name="Desai S.M."/>
            <person name="Saxena A.K."/>
            <person name="Bagatharia S.B."/>
        </authorList>
    </citation>
    <scope>NUCLEOTIDE SEQUENCE [LARGE SCALE GENOMIC DNA]</scope>
    <source>
        <strain evidence="9 10">BAB-32</strain>
    </source>
</reference>
<accession>N1V9E2</accession>
<dbReference type="PANTHER" id="PTHR43045">
    <property type="entry name" value="SHIKIMATE TRANSPORTER"/>
    <property type="match status" value="1"/>
</dbReference>
<dbReference type="Proteomes" id="UP000010729">
    <property type="component" value="Unassembled WGS sequence"/>
</dbReference>
<feature type="transmembrane region" description="Helical" evidence="7">
    <location>
        <begin position="176"/>
        <end position="197"/>
    </location>
</feature>
<dbReference type="AlphaFoldDB" id="N1V9E2"/>
<feature type="transmembrane region" description="Helical" evidence="7">
    <location>
        <begin position="389"/>
        <end position="409"/>
    </location>
</feature>
<dbReference type="InterPro" id="IPR036259">
    <property type="entry name" value="MFS_trans_sf"/>
</dbReference>
<dbReference type="InterPro" id="IPR005828">
    <property type="entry name" value="MFS_sugar_transport-like"/>
</dbReference>
<feature type="transmembrane region" description="Helical" evidence="7">
    <location>
        <begin position="77"/>
        <end position="98"/>
    </location>
</feature>
<dbReference type="InterPro" id="IPR020846">
    <property type="entry name" value="MFS_dom"/>
</dbReference>
<evidence type="ECO:0000256" key="2">
    <source>
        <dbReference type="ARBA" id="ARBA00022448"/>
    </source>
</evidence>
<dbReference type="PANTHER" id="PTHR43045:SF1">
    <property type="entry name" value="SHIKIMATE TRANSPORTER"/>
    <property type="match status" value="1"/>
</dbReference>
<sequence length="435" mass="45660">MRTVALSAFTGTALEWYDFGLYGWASALVFQQLFFVTDDPFLSMLGSFGSFAVGFFARPLGSIIFGHMGDRTGRKSMLIMTLGLMGVATFLIGLLPTFETAGAWAIILLTLLRIVQGIAVGGEFGGAALITAEHAPRRQRGFWTSSTAAGAPAGLLLSSGVFFLFSALPEDQFLTWGWRVPFLLSAVVLAVGMLIRLRVQETPLFKALEDAPKADHIPIVELLKNHKSILFRAVGARLVDAAAANVFTVFAVSFIVSTTGASPGLSLGAGAAANAVHLVLIPVAAALSDRIGRRPLVITGAVVMGLMAGPGFMLMSTGNDALIILGVIVAWPLASVLIIGPTPAMLAELFPTHIRASGTSFVYQLQTLIAGVTPLIATALLMAGGGQPWLIVAYIALLAVITASCAASLPEVAGRDLNQDLPSRRGRSTVPATNR</sequence>
<dbReference type="GO" id="GO:0022857">
    <property type="term" value="F:transmembrane transporter activity"/>
    <property type="evidence" value="ECO:0007669"/>
    <property type="project" value="InterPro"/>
</dbReference>
<evidence type="ECO:0000256" key="7">
    <source>
        <dbReference type="SAM" id="Phobius"/>
    </source>
</evidence>
<dbReference type="CDD" id="cd17369">
    <property type="entry name" value="MFS_ShiA_like"/>
    <property type="match status" value="1"/>
</dbReference>
<dbReference type="GO" id="GO:0005886">
    <property type="term" value="C:plasma membrane"/>
    <property type="evidence" value="ECO:0007669"/>
    <property type="project" value="UniProtKB-SubCell"/>
</dbReference>
<feature type="transmembrane region" description="Helical" evidence="7">
    <location>
        <begin position="104"/>
        <end position="130"/>
    </location>
</feature>
<keyword evidence="5 7" id="KW-1133">Transmembrane helix</keyword>
<dbReference type="PROSITE" id="PS00217">
    <property type="entry name" value="SUGAR_TRANSPORT_2"/>
    <property type="match status" value="1"/>
</dbReference>